<reference evidence="2 3" key="1">
    <citation type="submission" date="2018-08" db="EMBL/GenBank/DDBJ databases">
        <title>Form III RuBisCO-mediated autotrophy in Thermodesulfobium bacteria.</title>
        <authorList>
            <person name="Toshchakov S.V."/>
            <person name="Kublanov I.V."/>
            <person name="Frolov E."/>
            <person name="Bonch-Osmolovskaya E.A."/>
            <person name="Tourova T.P."/>
            <person name="Chernych N.A."/>
            <person name="Lebedinsky A.V."/>
        </authorList>
    </citation>
    <scope>NUCLEOTIDE SEQUENCE [LARGE SCALE GENOMIC DNA]</scope>
    <source>
        <strain evidence="2 3">SR</strain>
    </source>
</reference>
<dbReference type="AlphaFoldDB" id="A0A3D8P4M9"/>
<dbReference type="GO" id="GO:0043107">
    <property type="term" value="P:type IV pilus-dependent motility"/>
    <property type="evidence" value="ECO:0007669"/>
    <property type="project" value="InterPro"/>
</dbReference>
<dbReference type="EMBL" id="QSLN01000006">
    <property type="protein sequence ID" value="RDV83217.1"/>
    <property type="molecule type" value="Genomic_DNA"/>
</dbReference>
<keyword evidence="1" id="KW-1133">Transmembrane helix</keyword>
<dbReference type="Proteomes" id="UP000256329">
    <property type="component" value="Unassembled WGS sequence"/>
</dbReference>
<dbReference type="InterPro" id="IPR014717">
    <property type="entry name" value="Transl_elong_EF1B/ribsomal_bS6"/>
</dbReference>
<comment type="caution">
    <text evidence="2">The sequence shown here is derived from an EMBL/GenBank/DDBJ whole genome shotgun (WGS) entry which is preliminary data.</text>
</comment>
<proteinExistence type="predicted"/>
<evidence type="ECO:0000313" key="2">
    <source>
        <dbReference type="EMBL" id="RDV83217.1"/>
    </source>
</evidence>
<evidence type="ECO:0008006" key="4">
    <source>
        <dbReference type="Google" id="ProtNLM"/>
    </source>
</evidence>
<name>A0A3D8P4M9_9THEO</name>
<evidence type="ECO:0000256" key="1">
    <source>
        <dbReference type="SAM" id="Phobius"/>
    </source>
</evidence>
<dbReference type="InterPro" id="IPR007445">
    <property type="entry name" value="PilO"/>
</dbReference>
<dbReference type="OrthoDB" id="1723407at2"/>
<protein>
    <recommendedName>
        <fullName evidence="4">Pilus assembly protein PilO</fullName>
    </recommendedName>
</protein>
<evidence type="ECO:0000313" key="3">
    <source>
        <dbReference type="Proteomes" id="UP000256329"/>
    </source>
</evidence>
<dbReference type="Pfam" id="PF04350">
    <property type="entry name" value="PilO"/>
    <property type="match status" value="1"/>
</dbReference>
<sequence>MTGGNKRRLLFWALAGGAGVLVLVFLFFLPQWRAYVQARENLDQVQKELNRYRQLQVMRPMDEKRLEELKRDPLMGYLTLDARQGADVILLGLQAAAKKVKVVSFEPGQVLEKEYLLALPLQIGVEGSYPDVLSFIEGLETGAVRNLVEIRTFKLMQGQVPGTVRGEFAAVLYMDKTPKSRLILEEVGKWNLGRPNVFQP</sequence>
<organism evidence="2 3">
    <name type="scientific">Ammonifex thiophilus</name>
    <dbReference type="NCBI Taxonomy" id="444093"/>
    <lineage>
        <taxon>Bacteria</taxon>
        <taxon>Bacillati</taxon>
        <taxon>Bacillota</taxon>
        <taxon>Clostridia</taxon>
        <taxon>Thermoanaerobacterales</taxon>
        <taxon>Thermoanaerobacteraceae</taxon>
        <taxon>Ammonifex</taxon>
    </lineage>
</organism>
<keyword evidence="1" id="KW-0812">Transmembrane</keyword>
<dbReference type="GO" id="GO:0043683">
    <property type="term" value="P:type IV pilus assembly"/>
    <property type="evidence" value="ECO:0007669"/>
    <property type="project" value="InterPro"/>
</dbReference>
<keyword evidence="3" id="KW-1185">Reference proteome</keyword>
<dbReference type="RefSeq" id="WP_115792546.1">
    <property type="nucleotide sequence ID" value="NZ_QSLN01000006.1"/>
</dbReference>
<keyword evidence="1" id="KW-0472">Membrane</keyword>
<dbReference type="Gene3D" id="3.30.70.60">
    <property type="match status" value="1"/>
</dbReference>
<accession>A0A3D8P4M9</accession>
<gene>
    <name evidence="2" type="ORF">DXX99_05735</name>
</gene>
<feature type="transmembrane region" description="Helical" evidence="1">
    <location>
        <begin position="9"/>
        <end position="29"/>
    </location>
</feature>